<dbReference type="KEGG" id="bgh:BDBG_16962"/>
<name>A0A179UJR1_BLAGS</name>
<dbReference type="VEuPathDB" id="FungiDB:BDBG_16962"/>
<evidence type="ECO:0000313" key="2">
    <source>
        <dbReference type="Proteomes" id="UP000002038"/>
    </source>
</evidence>
<dbReference type="AlphaFoldDB" id="A0A179UJR1"/>
<dbReference type="RefSeq" id="XP_031578132.1">
    <property type="nucleotide sequence ID" value="XM_031724800.1"/>
</dbReference>
<gene>
    <name evidence="1" type="ORF">BDBG_16962</name>
</gene>
<protein>
    <submittedName>
        <fullName evidence="1">Uncharacterized protein</fullName>
    </submittedName>
</protein>
<keyword evidence="2" id="KW-1185">Reference proteome</keyword>
<feature type="non-terminal residue" evidence="1">
    <location>
        <position position="1"/>
    </location>
</feature>
<sequence length="81" mass="9052">RITSLFNSVKIIKIIISFVIHKVMIFTDIKELFTTFLVTSASEVILIKDDNASETTSSHLQASLVAFSLFSVRKIVCTLNC</sequence>
<evidence type="ECO:0000313" key="1">
    <source>
        <dbReference type="EMBL" id="OAT08120.1"/>
    </source>
</evidence>
<proteinExistence type="predicted"/>
<organism evidence="1 2">
    <name type="scientific">Blastomyces gilchristii (strain SLH14081)</name>
    <name type="common">Blastomyces dermatitidis</name>
    <dbReference type="NCBI Taxonomy" id="559298"/>
    <lineage>
        <taxon>Eukaryota</taxon>
        <taxon>Fungi</taxon>
        <taxon>Dikarya</taxon>
        <taxon>Ascomycota</taxon>
        <taxon>Pezizomycotina</taxon>
        <taxon>Eurotiomycetes</taxon>
        <taxon>Eurotiomycetidae</taxon>
        <taxon>Onygenales</taxon>
        <taxon>Ajellomycetaceae</taxon>
        <taxon>Blastomyces</taxon>
    </lineage>
</organism>
<feature type="non-terminal residue" evidence="1">
    <location>
        <position position="81"/>
    </location>
</feature>
<dbReference type="GeneID" id="42528887"/>
<dbReference type="Proteomes" id="UP000002038">
    <property type="component" value="Unassembled WGS sequence"/>
</dbReference>
<reference evidence="2" key="1">
    <citation type="journal article" date="2015" name="PLoS Genet.">
        <title>The dynamic genome and transcriptome of the human fungal pathogen Blastomyces and close relative Emmonsia.</title>
        <authorList>
            <person name="Munoz J.F."/>
            <person name="Gauthier G.M."/>
            <person name="Desjardins C.A."/>
            <person name="Gallo J.E."/>
            <person name="Holder J."/>
            <person name="Sullivan T.D."/>
            <person name="Marty A.J."/>
            <person name="Carmen J.C."/>
            <person name="Chen Z."/>
            <person name="Ding L."/>
            <person name="Gujja S."/>
            <person name="Magrini V."/>
            <person name="Misas E."/>
            <person name="Mitreva M."/>
            <person name="Priest M."/>
            <person name="Saif S."/>
            <person name="Whiston E.A."/>
            <person name="Young S."/>
            <person name="Zeng Q."/>
            <person name="Goldman W.E."/>
            <person name="Mardis E.R."/>
            <person name="Taylor J.W."/>
            <person name="McEwen J.G."/>
            <person name="Clay O.K."/>
            <person name="Klein B.S."/>
            <person name="Cuomo C.A."/>
        </authorList>
    </citation>
    <scope>NUCLEOTIDE SEQUENCE [LARGE SCALE GENOMIC DNA]</scope>
    <source>
        <strain evidence="2">SLH14081</strain>
    </source>
</reference>
<dbReference type="EMBL" id="GG657454">
    <property type="protein sequence ID" value="OAT08120.1"/>
    <property type="molecule type" value="Genomic_DNA"/>
</dbReference>
<accession>A0A179UJR1</accession>